<gene>
    <name evidence="2" type="ORF">FQA47_013813</name>
</gene>
<dbReference type="Proteomes" id="UP000646548">
    <property type="component" value="Unassembled WGS sequence"/>
</dbReference>
<dbReference type="PANTHER" id="PTHR48465:SF1">
    <property type="entry name" value="PROTEIN SSUH2 HOMOLOG"/>
    <property type="match status" value="1"/>
</dbReference>
<protein>
    <submittedName>
        <fullName evidence="2">SSUH2-like protein</fullName>
    </submittedName>
</protein>
<dbReference type="SUPFAM" id="SSF57938">
    <property type="entry name" value="DnaJ/Hsp40 cysteine-rich domain"/>
    <property type="match status" value="1"/>
</dbReference>
<sequence length="350" mass="38595">MIPPLNAAVPTMPGGLSGYEGMGSGGYVPPPAPSQPAPAPPGPAPENWSIPSLTEDEAREALESFVSDNCCYGSDPVKEGVITNMEPCNTFRYRLETFTEYRSSEQARKPHEGEVADFYTQPAPQPWEVQATPTKFFTDEKKEIRVPFTSTVQDCSECQAKGKIPCKKCDGNGYRACSLCDGSGRRDDEVCTHCSASGKDRCGSCSGTGQKKCELCDGKCRLLSYIKLKVEWTNHVDNLVVQDQSGLKSDCLQSVSGKELFKNSGFMAYPLLGFPNPAISDASERLTREHQSKYAQNSRILQQRQTVELIPVTKVNYKWKDHAYSFIVYGSERKVQADDYPDSCVCCVIL</sequence>
<evidence type="ECO:0000313" key="2">
    <source>
        <dbReference type="EMBL" id="KAF6717415.1"/>
    </source>
</evidence>
<accession>A0A834BU82</accession>
<name>A0A834BU82_ORYME</name>
<feature type="region of interest" description="Disordered" evidence="1">
    <location>
        <begin position="23"/>
        <end position="50"/>
    </location>
</feature>
<dbReference type="AlphaFoldDB" id="A0A834BU82"/>
<evidence type="ECO:0000313" key="3">
    <source>
        <dbReference type="Proteomes" id="UP000646548"/>
    </source>
</evidence>
<feature type="compositionally biased region" description="Pro residues" evidence="1">
    <location>
        <begin position="28"/>
        <end position="44"/>
    </location>
</feature>
<comment type="caution">
    <text evidence="2">The sequence shown here is derived from an EMBL/GenBank/DDBJ whole genome shotgun (WGS) entry which is preliminary data.</text>
</comment>
<dbReference type="InterPro" id="IPR036410">
    <property type="entry name" value="HSP_DnaJ_Cys-rich_dom_sf"/>
</dbReference>
<dbReference type="EMBL" id="WKFB01000835">
    <property type="protein sequence ID" value="KAF6717415.1"/>
    <property type="molecule type" value="Genomic_DNA"/>
</dbReference>
<dbReference type="PANTHER" id="PTHR48465">
    <property type="entry name" value="PROTEIN SSUH2 HOMOLOG"/>
    <property type="match status" value="1"/>
</dbReference>
<proteinExistence type="predicted"/>
<evidence type="ECO:0000256" key="1">
    <source>
        <dbReference type="SAM" id="MobiDB-lite"/>
    </source>
</evidence>
<organism evidence="2 3">
    <name type="scientific">Oryzias melastigma</name>
    <name type="common">Marine medaka</name>
    <dbReference type="NCBI Taxonomy" id="30732"/>
    <lineage>
        <taxon>Eukaryota</taxon>
        <taxon>Metazoa</taxon>
        <taxon>Chordata</taxon>
        <taxon>Craniata</taxon>
        <taxon>Vertebrata</taxon>
        <taxon>Euteleostomi</taxon>
        <taxon>Actinopterygii</taxon>
        <taxon>Neopterygii</taxon>
        <taxon>Teleostei</taxon>
        <taxon>Neoteleostei</taxon>
        <taxon>Acanthomorphata</taxon>
        <taxon>Ovalentaria</taxon>
        <taxon>Atherinomorphae</taxon>
        <taxon>Beloniformes</taxon>
        <taxon>Adrianichthyidae</taxon>
        <taxon>Oryziinae</taxon>
        <taxon>Oryzias</taxon>
    </lineage>
</organism>
<reference evidence="2" key="1">
    <citation type="journal article" name="BMC Genomics">
        <title>Long-read sequencing and de novo genome assembly of marine medaka (Oryzias melastigma).</title>
        <authorList>
            <person name="Liang P."/>
            <person name="Saqib H.S.A."/>
            <person name="Ni X."/>
            <person name="Shen Y."/>
        </authorList>
    </citation>
    <scope>NUCLEOTIDE SEQUENCE</scope>
    <source>
        <strain evidence="2">Bigg-433</strain>
    </source>
</reference>
<dbReference type="InterPro" id="IPR052789">
    <property type="entry name" value="SSUH2_homolog"/>
</dbReference>